<gene>
    <name evidence="1" type="ORF">N1851_028136</name>
</gene>
<sequence>MTDGQCRVGFVLGKAKLASQPEPTIPRLELCGAVLAVEMAELILDELDHKPDAVKIQLTWPLDLFQRLNSPAACGLQGQSSFTNRFWLKHRRPLSWWIPKQMQM</sequence>
<evidence type="ECO:0000313" key="1">
    <source>
        <dbReference type="EMBL" id="KAK0135983.1"/>
    </source>
</evidence>
<dbReference type="AlphaFoldDB" id="A0AA47M988"/>
<proteinExistence type="predicted"/>
<comment type="caution">
    <text evidence="1">The sequence shown here is derived from an EMBL/GenBank/DDBJ whole genome shotgun (WGS) entry which is preliminary data.</text>
</comment>
<dbReference type="InterPro" id="IPR008042">
    <property type="entry name" value="Retrotrans_Pao"/>
</dbReference>
<protein>
    <submittedName>
        <fullName evidence="1">Uncharacterized protein</fullName>
    </submittedName>
</protein>
<organism evidence="1 2">
    <name type="scientific">Merluccius polli</name>
    <name type="common">Benguela hake</name>
    <name type="synonym">Merluccius cadenati</name>
    <dbReference type="NCBI Taxonomy" id="89951"/>
    <lineage>
        <taxon>Eukaryota</taxon>
        <taxon>Metazoa</taxon>
        <taxon>Chordata</taxon>
        <taxon>Craniata</taxon>
        <taxon>Vertebrata</taxon>
        <taxon>Euteleostomi</taxon>
        <taxon>Actinopterygii</taxon>
        <taxon>Neopterygii</taxon>
        <taxon>Teleostei</taxon>
        <taxon>Neoteleostei</taxon>
        <taxon>Acanthomorphata</taxon>
        <taxon>Zeiogadaria</taxon>
        <taxon>Gadariae</taxon>
        <taxon>Gadiformes</taxon>
        <taxon>Gadoidei</taxon>
        <taxon>Merlucciidae</taxon>
        <taxon>Merluccius</taxon>
    </lineage>
</organism>
<keyword evidence="2" id="KW-1185">Reference proteome</keyword>
<reference evidence="1" key="1">
    <citation type="journal article" date="2023" name="Front. Mar. Sci.">
        <title>A new Merluccius polli reference genome to investigate the effects of global change in West African waters.</title>
        <authorList>
            <person name="Mateo J.L."/>
            <person name="Blanco-Fernandez C."/>
            <person name="Garcia-Vazquez E."/>
            <person name="Machado-Schiaffino G."/>
        </authorList>
    </citation>
    <scope>NUCLEOTIDE SEQUENCE</scope>
    <source>
        <strain evidence="1">C29</strain>
        <tissue evidence="1">Fin</tissue>
    </source>
</reference>
<accession>A0AA47M988</accession>
<dbReference type="Pfam" id="PF05380">
    <property type="entry name" value="Peptidase_A17"/>
    <property type="match status" value="1"/>
</dbReference>
<dbReference type="Proteomes" id="UP001174136">
    <property type="component" value="Unassembled WGS sequence"/>
</dbReference>
<name>A0AA47M988_MERPO</name>
<dbReference type="EMBL" id="JAOPHQ010005306">
    <property type="protein sequence ID" value="KAK0135983.1"/>
    <property type="molecule type" value="Genomic_DNA"/>
</dbReference>
<evidence type="ECO:0000313" key="2">
    <source>
        <dbReference type="Proteomes" id="UP001174136"/>
    </source>
</evidence>